<dbReference type="PANTHER" id="PTHR43476">
    <property type="entry name" value="3-(3-HYDROXY-PHENYL)PROPIONATE/3-HYDROXYCINNAMIC ACID HYDROXYLASE"/>
    <property type="match status" value="1"/>
</dbReference>
<dbReference type="InterPro" id="IPR036188">
    <property type="entry name" value="FAD/NAD-bd_sf"/>
</dbReference>
<evidence type="ECO:0000259" key="3">
    <source>
        <dbReference type="Pfam" id="PF01494"/>
    </source>
</evidence>
<dbReference type="PANTHER" id="PTHR43476:SF4">
    <property type="entry name" value="BLR0106 PROTEIN"/>
    <property type="match status" value="1"/>
</dbReference>
<evidence type="ECO:0000313" key="4">
    <source>
        <dbReference type="EMBL" id="GAA3357229.1"/>
    </source>
</evidence>
<protein>
    <submittedName>
        <fullName evidence="4">FAD-dependent monooxygenase</fullName>
    </submittedName>
</protein>
<dbReference type="InterPro" id="IPR050631">
    <property type="entry name" value="PheA/TfdB_FAD_monoxygenase"/>
</dbReference>
<dbReference type="Gene3D" id="3.50.50.60">
    <property type="entry name" value="FAD/NAD(P)-binding domain"/>
    <property type="match status" value="1"/>
</dbReference>
<comment type="caution">
    <text evidence="4">The sequence shown here is derived from an EMBL/GenBank/DDBJ whole genome shotgun (WGS) entry which is preliminary data.</text>
</comment>
<gene>
    <name evidence="4" type="ORF">GCM10020366_24390</name>
</gene>
<evidence type="ECO:0000313" key="5">
    <source>
        <dbReference type="Proteomes" id="UP001500483"/>
    </source>
</evidence>
<organism evidence="4 5">
    <name type="scientific">Saccharopolyspora gregorii</name>
    <dbReference type="NCBI Taxonomy" id="33914"/>
    <lineage>
        <taxon>Bacteria</taxon>
        <taxon>Bacillati</taxon>
        <taxon>Actinomycetota</taxon>
        <taxon>Actinomycetes</taxon>
        <taxon>Pseudonocardiales</taxon>
        <taxon>Pseudonocardiaceae</taxon>
        <taxon>Saccharopolyspora</taxon>
    </lineage>
</organism>
<keyword evidence="5" id="KW-1185">Reference proteome</keyword>
<proteinExistence type="predicted"/>
<dbReference type="SUPFAM" id="SSF51905">
    <property type="entry name" value="FAD/NAD(P)-binding domain"/>
    <property type="match status" value="1"/>
</dbReference>
<accession>A0ABP6RPJ9</accession>
<dbReference type="Proteomes" id="UP001500483">
    <property type="component" value="Unassembled WGS sequence"/>
</dbReference>
<dbReference type="Pfam" id="PF01494">
    <property type="entry name" value="FAD_binding_3"/>
    <property type="match status" value="1"/>
</dbReference>
<reference evidence="5" key="1">
    <citation type="journal article" date="2019" name="Int. J. Syst. Evol. Microbiol.">
        <title>The Global Catalogue of Microorganisms (GCM) 10K type strain sequencing project: providing services to taxonomists for standard genome sequencing and annotation.</title>
        <authorList>
            <consortium name="The Broad Institute Genomics Platform"/>
            <consortium name="The Broad Institute Genome Sequencing Center for Infectious Disease"/>
            <person name="Wu L."/>
            <person name="Ma J."/>
        </authorList>
    </citation>
    <scope>NUCLEOTIDE SEQUENCE [LARGE SCALE GENOMIC DNA]</scope>
    <source>
        <strain evidence="5">JCM 9687</strain>
    </source>
</reference>
<dbReference type="Gene3D" id="3.30.9.20">
    <property type="match status" value="1"/>
</dbReference>
<evidence type="ECO:0000256" key="2">
    <source>
        <dbReference type="ARBA" id="ARBA00023027"/>
    </source>
</evidence>
<dbReference type="InterPro" id="IPR002938">
    <property type="entry name" value="FAD-bd"/>
</dbReference>
<keyword evidence="1" id="KW-0560">Oxidoreductase</keyword>
<dbReference type="GO" id="GO:0004497">
    <property type="term" value="F:monooxygenase activity"/>
    <property type="evidence" value="ECO:0007669"/>
    <property type="project" value="UniProtKB-KW"/>
</dbReference>
<dbReference type="RefSeq" id="WP_344926289.1">
    <property type="nucleotide sequence ID" value="NZ_BAAAYK010000038.1"/>
</dbReference>
<keyword evidence="2" id="KW-0520">NAD</keyword>
<keyword evidence="4" id="KW-0503">Monooxygenase</keyword>
<evidence type="ECO:0000256" key="1">
    <source>
        <dbReference type="ARBA" id="ARBA00023002"/>
    </source>
</evidence>
<feature type="domain" description="FAD-binding" evidence="3">
    <location>
        <begin position="5"/>
        <end position="299"/>
    </location>
</feature>
<dbReference type="PRINTS" id="PR00420">
    <property type="entry name" value="RNGMNOXGNASE"/>
</dbReference>
<sequence length="406" mass="45414">MKITCVGAGPAGLYFAISAKLRDAGHDITVIERDPPGATYGWGVVYWDNLLDPLYANDAESAQQIRSASTLWQEQQIVLGGTDYGFLGGYGFSVNRATLLDVLAERATDLGVDVHYEQDVQSLDELADSDLIIGADGAGSKVRSLHEDEFGTRVETGSNPYIWLGTDKVFDRFTFAFERTSAGWIWFHAYPSSAGVSTCIVETTEQTWKALGFDERGDEDAVRLLEKIFEKPLEGHSLISSSRGEAARWQRFTQVLNRSWRYENVMLLGDAAHTTHFSIGSGTRLAIMDAMILAQKLHDHEHLDTALRDFDQQGRSALRPLQAAGRTSMAWFERADRYLDREAVDVAYAMAARGGAQSPWQYRMHQATQVPAVRKGMRWYDNGHRWYLACRRGEALGSRPEKSTSR</sequence>
<name>A0ABP6RPJ9_9PSEU</name>
<dbReference type="EMBL" id="BAAAYK010000038">
    <property type="protein sequence ID" value="GAA3357229.1"/>
    <property type="molecule type" value="Genomic_DNA"/>
</dbReference>